<dbReference type="EMBL" id="CBXF010000142">
    <property type="protein sequence ID" value="CDL85493.1"/>
    <property type="molecule type" value="Genomic_DNA"/>
</dbReference>
<reference evidence="2" key="1">
    <citation type="submission" date="2013-11" db="EMBL/GenBank/DDBJ databases">
        <title>Draft genome sequence and annotation of the entomopathogenic bacteria, Xenorhabdus cabanillasi strain JM26 and Xenorhabdus szentirmai strain DSM 16338.</title>
        <authorList>
            <person name="Gualtieri M."/>
            <person name="Ogier J.C."/>
            <person name="Pages S."/>
            <person name="Givaudan A."/>
            <person name="Gaudriault S."/>
        </authorList>
    </citation>
    <scope>NUCLEOTIDE SEQUENCE [LARGE SCALE GENOMIC DNA]</scope>
    <source>
        <strain evidence="2">DSM 16338</strain>
    </source>
</reference>
<dbReference type="InterPro" id="IPR046554">
    <property type="entry name" value="DUF6708"/>
</dbReference>
<dbReference type="AlphaFoldDB" id="W1J620"/>
<organism evidence="2 3">
    <name type="scientific">Xenorhabdus szentirmaii DSM 16338</name>
    <dbReference type="NCBI Taxonomy" id="1427518"/>
    <lineage>
        <taxon>Bacteria</taxon>
        <taxon>Pseudomonadati</taxon>
        <taxon>Pseudomonadota</taxon>
        <taxon>Gammaproteobacteria</taxon>
        <taxon>Enterobacterales</taxon>
        <taxon>Morganellaceae</taxon>
        <taxon>Xenorhabdus</taxon>
    </lineage>
</organism>
<dbReference type="Pfam" id="PF20455">
    <property type="entry name" value="DUF6708"/>
    <property type="match status" value="1"/>
</dbReference>
<proteinExistence type="predicted"/>
<feature type="domain" description="DUF6708" evidence="1">
    <location>
        <begin position="6"/>
        <end position="116"/>
    </location>
</feature>
<gene>
    <name evidence="2" type="ORF">XSR1_790005</name>
</gene>
<protein>
    <recommendedName>
        <fullName evidence="1">DUF6708 domain-containing protein</fullName>
    </recommendedName>
</protein>
<accession>W1J620</accession>
<dbReference type="OrthoDB" id="6050524at2"/>
<sequence length="170" mass="20635">MADDNETILWSFNLSIFDHQLNLPGYWEFIRCYMEEDVLDEMPKTIFLCPNITEKREGYLFGLQYSMRVNTRLDWILQLPLFPYTMLETFSRYYIAMQTSKIPQWPKEVEKACQVDPDDPIDVSYKNNIPHVWRYVLEALKKEDHLRLYKQRGLAIRRIRRKVARRHRAQ</sequence>
<dbReference type="STRING" id="1427518.XSR1_790005"/>
<dbReference type="Proteomes" id="UP000019202">
    <property type="component" value="Unassembled WGS sequence"/>
</dbReference>
<evidence type="ECO:0000259" key="1">
    <source>
        <dbReference type="Pfam" id="PF20455"/>
    </source>
</evidence>
<evidence type="ECO:0000313" key="2">
    <source>
        <dbReference type="EMBL" id="CDL85493.1"/>
    </source>
</evidence>
<keyword evidence="3" id="KW-1185">Reference proteome</keyword>
<comment type="caution">
    <text evidence="2">The sequence shown here is derived from an EMBL/GenBank/DDBJ whole genome shotgun (WGS) entry which is preliminary data.</text>
</comment>
<evidence type="ECO:0000313" key="3">
    <source>
        <dbReference type="Proteomes" id="UP000019202"/>
    </source>
</evidence>
<name>W1J620_9GAMM</name>